<protein>
    <submittedName>
        <fullName evidence="15">Uncharacterized protein</fullName>
    </submittedName>
</protein>
<keyword evidence="8" id="KW-0961">Cell wall biogenesis/degradation</keyword>
<dbReference type="InterPro" id="IPR029044">
    <property type="entry name" value="Nucleotide-diphossugar_trans"/>
</dbReference>
<feature type="binding site" evidence="13">
    <location>
        <position position="270"/>
    </location>
    <ligand>
        <name>Mn(2+)</name>
        <dbReference type="ChEBI" id="CHEBI:29035"/>
    </ligand>
</feature>
<evidence type="ECO:0000256" key="11">
    <source>
        <dbReference type="PIRSR" id="PIRSR605150-1"/>
    </source>
</evidence>
<keyword evidence="6" id="KW-0333">Golgi apparatus</keyword>
<evidence type="ECO:0000256" key="3">
    <source>
        <dbReference type="ARBA" id="ARBA00022679"/>
    </source>
</evidence>
<feature type="transmembrane region" description="Helical" evidence="14">
    <location>
        <begin position="569"/>
        <end position="588"/>
    </location>
</feature>
<evidence type="ECO:0000256" key="8">
    <source>
        <dbReference type="ARBA" id="ARBA00023316"/>
    </source>
</evidence>
<gene>
    <name evidence="15" type="ORF">AN1_LOCUS18192</name>
</gene>
<dbReference type="GO" id="GO:0016760">
    <property type="term" value="F:cellulose synthase (UDP-forming) activity"/>
    <property type="evidence" value="ECO:0007669"/>
    <property type="project" value="InterPro"/>
</dbReference>
<evidence type="ECO:0000256" key="10">
    <source>
        <dbReference type="ARBA" id="ARBA00061103"/>
    </source>
</evidence>
<keyword evidence="3" id="KW-0808">Transferase</keyword>
<feature type="binding site" evidence="13">
    <location>
        <position position="294"/>
    </location>
    <ligand>
        <name>Mn(2+)</name>
        <dbReference type="ChEBI" id="CHEBI:29035"/>
    </ligand>
</feature>
<feature type="active site" evidence="11">
    <location>
        <position position="460"/>
    </location>
</feature>
<dbReference type="GO" id="GO:0071555">
    <property type="term" value="P:cell wall organization"/>
    <property type="evidence" value="ECO:0007669"/>
    <property type="project" value="UniProtKB-KW"/>
</dbReference>
<feature type="transmembrane region" description="Helical" evidence="14">
    <location>
        <begin position="20"/>
        <end position="38"/>
    </location>
</feature>
<feature type="binding site" evidence="12">
    <location>
        <position position="136"/>
    </location>
    <ligand>
        <name>UDP-alpha-D-glucose</name>
        <dbReference type="ChEBI" id="CHEBI:58885"/>
    </ligand>
</feature>
<comment type="similarity">
    <text evidence="10">Belongs to the glycosyltransferase 2 family. Plant cellulose synthase-like B subfamily.</text>
</comment>
<keyword evidence="5 14" id="KW-1133">Transmembrane helix</keyword>
<feature type="active site" evidence="11">
    <location>
        <position position="136"/>
    </location>
</feature>
<feature type="transmembrane region" description="Helical" evidence="14">
    <location>
        <begin position="532"/>
        <end position="557"/>
    </location>
</feature>
<feature type="transmembrane region" description="Helical" evidence="14">
    <location>
        <begin position="735"/>
        <end position="755"/>
    </location>
</feature>
<evidence type="ECO:0000256" key="5">
    <source>
        <dbReference type="ARBA" id="ARBA00022989"/>
    </source>
</evidence>
<dbReference type="PANTHER" id="PTHR13301">
    <property type="entry name" value="X-BOX TRANSCRIPTION FACTOR-RELATED"/>
    <property type="match status" value="1"/>
</dbReference>
<dbReference type="SUPFAM" id="SSF53448">
    <property type="entry name" value="Nucleotide-diphospho-sugar transferases"/>
    <property type="match status" value="1"/>
</dbReference>
<dbReference type="ExpressionAtlas" id="A0A654FPK8">
    <property type="expression patterns" value="baseline and differential"/>
</dbReference>
<evidence type="ECO:0000256" key="13">
    <source>
        <dbReference type="PIRSR" id="PIRSR605150-3"/>
    </source>
</evidence>
<dbReference type="FunFam" id="3.90.550.10:FF:000162">
    <property type="entry name" value="Cellulose synthase-like B6"/>
    <property type="match status" value="1"/>
</dbReference>
<feature type="transmembrane region" description="Helical" evidence="14">
    <location>
        <begin position="50"/>
        <end position="68"/>
    </location>
</feature>
<feature type="transmembrane region" description="Helical" evidence="14">
    <location>
        <begin position="671"/>
        <end position="691"/>
    </location>
</feature>
<proteinExistence type="inferred from homology"/>
<evidence type="ECO:0000313" key="16">
    <source>
        <dbReference type="Proteomes" id="UP000426265"/>
    </source>
</evidence>
<dbReference type="Pfam" id="PF03552">
    <property type="entry name" value="Cellulose_synt"/>
    <property type="match status" value="1"/>
</dbReference>
<dbReference type="EMBL" id="CACRSJ010000109">
    <property type="protein sequence ID" value="VYS62769.1"/>
    <property type="molecule type" value="Genomic_DNA"/>
</dbReference>
<evidence type="ECO:0000256" key="4">
    <source>
        <dbReference type="ARBA" id="ARBA00022692"/>
    </source>
</evidence>
<dbReference type="Gene3D" id="3.90.550.10">
    <property type="entry name" value="Spore Coat Polysaccharide Biosynthesis Protein SpsA, Chain A"/>
    <property type="match status" value="1"/>
</dbReference>
<evidence type="ECO:0000313" key="15">
    <source>
        <dbReference type="EMBL" id="VYS62769.1"/>
    </source>
</evidence>
<dbReference type="GO" id="GO:0030244">
    <property type="term" value="P:cellulose biosynthetic process"/>
    <property type="evidence" value="ECO:0007669"/>
    <property type="project" value="InterPro"/>
</dbReference>
<dbReference type="InterPro" id="IPR005150">
    <property type="entry name" value="Cellulose_synth"/>
</dbReference>
<comment type="function">
    <text evidence="9">Thought to be a Golgi-localized beta-glycan synthase that polymerize the backbones of noncellulosic polysaccharides (hemicelluloses) of plant cell wall.</text>
</comment>
<feature type="transmembrane region" description="Helical" evidence="14">
    <location>
        <begin position="703"/>
        <end position="723"/>
    </location>
</feature>
<feature type="binding site" evidence="12">
    <location>
        <position position="107"/>
    </location>
    <ligand>
        <name>UDP-alpha-D-glucose</name>
        <dbReference type="ChEBI" id="CHEBI:58885"/>
    </ligand>
</feature>
<evidence type="ECO:0000256" key="2">
    <source>
        <dbReference type="ARBA" id="ARBA00022676"/>
    </source>
</evidence>
<dbReference type="Proteomes" id="UP000426265">
    <property type="component" value="Unassembled WGS sequence"/>
</dbReference>
<comment type="subcellular location">
    <subcellularLocation>
        <location evidence="1">Golgi apparatus membrane</location>
        <topology evidence="1">Multi-pass membrane protein</topology>
    </subcellularLocation>
</comment>
<keyword evidence="7 14" id="KW-0472">Membrane</keyword>
<evidence type="ECO:0000256" key="12">
    <source>
        <dbReference type="PIRSR" id="PIRSR605150-2"/>
    </source>
</evidence>
<organism evidence="15 16">
    <name type="scientific">Arabidopsis thaliana</name>
    <name type="common">Mouse-ear cress</name>
    <dbReference type="NCBI Taxonomy" id="3702"/>
    <lineage>
        <taxon>Eukaryota</taxon>
        <taxon>Viridiplantae</taxon>
        <taxon>Streptophyta</taxon>
        <taxon>Embryophyta</taxon>
        <taxon>Tracheophyta</taxon>
        <taxon>Spermatophyta</taxon>
        <taxon>Magnoliopsida</taxon>
        <taxon>eudicotyledons</taxon>
        <taxon>Gunneridae</taxon>
        <taxon>Pentapetalae</taxon>
        <taxon>rosids</taxon>
        <taxon>malvids</taxon>
        <taxon>Brassicales</taxon>
        <taxon>Brassicaceae</taxon>
        <taxon>Camelineae</taxon>
        <taxon>Arabidopsis</taxon>
    </lineage>
</organism>
<keyword evidence="2" id="KW-0328">Glycosyltransferase</keyword>
<dbReference type="GO" id="GO:0000139">
    <property type="term" value="C:Golgi membrane"/>
    <property type="evidence" value="ECO:0007669"/>
    <property type="project" value="UniProtKB-SubCell"/>
</dbReference>
<dbReference type="AlphaFoldDB" id="A0A654FPK8"/>
<evidence type="ECO:0000256" key="14">
    <source>
        <dbReference type="SAM" id="Phobius"/>
    </source>
</evidence>
<sequence length="757" mass="85206">MADSSSSLHPLCERISHKSYVLRAVDLTILGLLYSLLLYRILHISENDNVWLLAFFCESCFSLVWLIFTCLKWSPAEDIPYINTLNERVHDLPSLDMFVPTADPVRESPIITVNTVLSLLSVNYPANKLACYVSDDGCSSLTYFSLKEASKFAMIWVPFCKKYNVRVRAPFRYFLNPLVATDDSVFSKDWKMMKREYVKLCRKVEDATGDSHWLDADDDFEAFSNTKPNDHSTIVKVVWENKGGVGDEKEVPHLVYISREKRPNYLHHYKTGAMNFLLRVSGLMTNAPYTLNVDCDMYANEPDVVRQAMCVFLQNSKNSNHCAFVQFPQKFYDSYTNELAVLQSILGRGVAGIQGPFYIGTGCFHTRRVMYGLSSDDLEDNGNISQVATREFLAEDSLVRKYGNSKELVKSVVDALQRKSNPQKSLANLIEAAQEVGHCHYEYQTSWGNLGWMYDSVAEDINTSVGIHLRGWTSSFISPDPPAFIGSTPTLGLEAIVQQRRWATGAIEVLFNKQSPFMGMFHGKIKFRQRLAYFWALMCLRSIPELIYCLLPAYCLLHDSALFPKGPCLCTIVTLVGMHCLYSLWQFMSLGFSVQSWYVVQSLWRIIATSSWLFSIQDIILKLLGISQIGFVIAKKTIPETKSVYESKPSQGEDDVPKLNLGKFEFDSSGLFIPGTFIMLVNLAALAGYLVRLQRSSCSHGGGGSGLAEACGCILVVMLFLPFLKGLFEHGKYSIPLSTLSKAAFLTVLFVFFCVGK</sequence>
<evidence type="ECO:0000256" key="7">
    <source>
        <dbReference type="ARBA" id="ARBA00023136"/>
    </source>
</evidence>
<reference evidence="15 16" key="1">
    <citation type="submission" date="2019-11" db="EMBL/GenBank/DDBJ databases">
        <authorList>
            <person name="Jiao W.-B."/>
            <person name="Schneeberger K."/>
        </authorList>
    </citation>
    <scope>NUCLEOTIDE SEQUENCE [LARGE SCALE GENOMIC DNA]</scope>
    <source>
        <strain evidence="16">cv. An-1</strain>
    </source>
</reference>
<evidence type="ECO:0000256" key="6">
    <source>
        <dbReference type="ARBA" id="ARBA00023034"/>
    </source>
</evidence>
<evidence type="ECO:0000256" key="1">
    <source>
        <dbReference type="ARBA" id="ARBA00004653"/>
    </source>
</evidence>
<evidence type="ECO:0000256" key="9">
    <source>
        <dbReference type="ARBA" id="ARBA00037405"/>
    </source>
</evidence>
<name>A0A654FPK8_ARATH</name>
<keyword evidence="4 14" id="KW-0812">Transmembrane</keyword>
<accession>A0A654FPK8</accession>